<dbReference type="PANTHER" id="PTHR33233">
    <property type="entry name" value="ENDONUCLEASE/EXONUCLEASE/PHOSPHATASE"/>
    <property type="match status" value="1"/>
</dbReference>
<name>A0ABQ7VMS6_SOLTU</name>
<feature type="domain" description="DUF4283" evidence="1">
    <location>
        <begin position="121"/>
        <end position="200"/>
    </location>
</feature>
<keyword evidence="3" id="KW-1185">Reference proteome</keyword>
<sequence length="255" mass="28831">MEKIVGNNSDLGKASAEKSVKLIQGKRQNVNVIDKGQSKVAQEQWNEMLKSPSTSGTKSWADVVEEEVKSIPVRKVSIWDDFDISKVSNTGFKLEYVEPTSYDSSAIVDIDLEDISSEIAYWKNYVVCYVLGAHPPFTVMQGFIQRLWVKNGINKFSMLRNGIVLVRFDSAMGKDTVIEGGIYHFDNKPFIVKEWSPDMEYTRAELLTVPIWVKFPGLDFKYWSPRGLSKIGSLVGKPLMVDHPTQKKVGLNFAR</sequence>
<evidence type="ECO:0000259" key="1">
    <source>
        <dbReference type="Pfam" id="PF14111"/>
    </source>
</evidence>
<gene>
    <name evidence="2" type="ORF">KY290_013576</name>
</gene>
<evidence type="ECO:0000313" key="3">
    <source>
        <dbReference type="Proteomes" id="UP000826656"/>
    </source>
</evidence>
<dbReference type="Pfam" id="PF14111">
    <property type="entry name" value="DUF4283"/>
    <property type="match status" value="1"/>
</dbReference>
<accession>A0ABQ7VMS6</accession>
<dbReference type="InterPro" id="IPR025558">
    <property type="entry name" value="DUF4283"/>
</dbReference>
<organism evidence="2 3">
    <name type="scientific">Solanum tuberosum</name>
    <name type="common">Potato</name>
    <dbReference type="NCBI Taxonomy" id="4113"/>
    <lineage>
        <taxon>Eukaryota</taxon>
        <taxon>Viridiplantae</taxon>
        <taxon>Streptophyta</taxon>
        <taxon>Embryophyta</taxon>
        <taxon>Tracheophyta</taxon>
        <taxon>Spermatophyta</taxon>
        <taxon>Magnoliopsida</taxon>
        <taxon>eudicotyledons</taxon>
        <taxon>Gunneridae</taxon>
        <taxon>Pentapetalae</taxon>
        <taxon>asterids</taxon>
        <taxon>lamiids</taxon>
        <taxon>Solanales</taxon>
        <taxon>Solanaceae</taxon>
        <taxon>Solanoideae</taxon>
        <taxon>Solaneae</taxon>
        <taxon>Solanum</taxon>
    </lineage>
</organism>
<dbReference type="PANTHER" id="PTHR33233:SF17">
    <property type="entry name" value="DUF4283 DOMAIN-CONTAINING PROTEIN"/>
    <property type="match status" value="1"/>
</dbReference>
<proteinExistence type="predicted"/>
<protein>
    <recommendedName>
        <fullName evidence="1">DUF4283 domain-containing protein</fullName>
    </recommendedName>
</protein>
<evidence type="ECO:0000313" key="2">
    <source>
        <dbReference type="EMBL" id="KAH0769595.1"/>
    </source>
</evidence>
<reference evidence="2 3" key="1">
    <citation type="journal article" date="2021" name="bioRxiv">
        <title>Chromosome-scale and haplotype-resolved genome assembly of a tetraploid potato cultivar.</title>
        <authorList>
            <person name="Sun H."/>
            <person name="Jiao W.-B."/>
            <person name="Krause K."/>
            <person name="Campoy J.A."/>
            <person name="Goel M."/>
            <person name="Folz-Donahue K."/>
            <person name="Kukat C."/>
            <person name="Huettel B."/>
            <person name="Schneeberger K."/>
        </authorList>
    </citation>
    <scope>NUCLEOTIDE SEQUENCE [LARGE SCALE GENOMIC DNA]</scope>
    <source>
        <strain evidence="2">SolTubOtavaFocal</strain>
        <tissue evidence="2">Leaves</tissue>
    </source>
</reference>
<dbReference type="EMBL" id="JAIVGD010000011">
    <property type="protein sequence ID" value="KAH0769595.1"/>
    <property type="molecule type" value="Genomic_DNA"/>
</dbReference>
<comment type="caution">
    <text evidence="2">The sequence shown here is derived from an EMBL/GenBank/DDBJ whole genome shotgun (WGS) entry which is preliminary data.</text>
</comment>
<dbReference type="Proteomes" id="UP000826656">
    <property type="component" value="Unassembled WGS sequence"/>
</dbReference>